<keyword evidence="2" id="KW-1185">Reference proteome</keyword>
<dbReference type="EMBL" id="MU394290">
    <property type="protein sequence ID" value="KAI6090493.1"/>
    <property type="molecule type" value="Genomic_DNA"/>
</dbReference>
<reference evidence="1 2" key="1">
    <citation type="journal article" date="2022" name="New Phytol.">
        <title>Ecological generalism drives hyperdiversity of secondary metabolite gene clusters in xylarialean endophytes.</title>
        <authorList>
            <person name="Franco M.E.E."/>
            <person name="Wisecaver J.H."/>
            <person name="Arnold A.E."/>
            <person name="Ju Y.M."/>
            <person name="Slot J.C."/>
            <person name="Ahrendt S."/>
            <person name="Moore L.P."/>
            <person name="Eastman K.E."/>
            <person name="Scott K."/>
            <person name="Konkel Z."/>
            <person name="Mondo S.J."/>
            <person name="Kuo A."/>
            <person name="Hayes R.D."/>
            <person name="Haridas S."/>
            <person name="Andreopoulos B."/>
            <person name="Riley R."/>
            <person name="LaButti K."/>
            <person name="Pangilinan J."/>
            <person name="Lipzen A."/>
            <person name="Amirebrahimi M."/>
            <person name="Yan J."/>
            <person name="Adam C."/>
            <person name="Keymanesh K."/>
            <person name="Ng V."/>
            <person name="Louie K."/>
            <person name="Northen T."/>
            <person name="Drula E."/>
            <person name="Henrissat B."/>
            <person name="Hsieh H.M."/>
            <person name="Youens-Clark K."/>
            <person name="Lutzoni F."/>
            <person name="Miadlikowska J."/>
            <person name="Eastwood D.C."/>
            <person name="Hamelin R.C."/>
            <person name="Grigoriev I.V."/>
            <person name="U'Ren J.M."/>
        </authorList>
    </citation>
    <scope>NUCLEOTIDE SEQUENCE [LARGE SCALE GENOMIC DNA]</scope>
    <source>
        <strain evidence="1 2">ER1909</strain>
    </source>
</reference>
<sequence>MASKSSAQTGAKRSRNAKTPKDTPAAKKAKVDNTKKSKVDNTKKSKADKTPKVDNNNGDSSDEDEDSAKDNSYDTRTGLALRLHPITSIDASFKDMVDRGKTLGISAGSAHVRIATMCSGTEAPIEAMRMLIDTHSWSNPEEGYLTFEHAFSVEVVPFKQAYISRNTEGCVLFNNMLDFINPKEGKAPTAMGSLKTIPRDIDILVAGTSCVDFSNLNTNKAKAFAAKIPTTKKGWKVPNCLDGVKIEDVPEILEETVKDVANMGESSQTFFSMLTYVSDCRPKVVILENVKSAPWEAVSKVWFPGVSYAANWITADTKEYYLPQTRTRGWMVAVDQLFFGREKATMIAQAWSGLMTQLKRRASAPVSRWLLPPVHPLTERARQDDSEKALNPTSEKDWQHSKSRHTRARKVEKLGDDRPLTNWLPTDTMRPYDRIDRLIMKTQGARVQDCIDIYFLRGVKNGTKLGDTYYTSDMRFKNHILDLSQNVDRGANTPIGLSNCITPGGILWITNQSRLLSGFESLVLQGLPVNRIQFATETQDQLRDLAGNAMSTTVVGAALEALFCAVKRSLPLDEAFGPACQQVKMNYRTSVKDTEMVKAEPAYGTTNVRSMVDLFERCRRYCYCNGSAKYSTDEFVKCEVCGAIRCKYCHGNPAHSFVHFERPEDIVSLNDVDQHLMRYFPNVITDMFGANWELADDAFYGRTVVGCCKLMESLRTAVFYYESVRITEAVTILYSSNTAFELRVKLSERGITWYLYLDGWSSEATELIEQSRLDQAQLQKQPVAKAELGLDTESIMPAGNSWKLWSFDPQDIEIYVRRYGNSIAFDYAPRNLPRHIAGRFPRLFPKLRYSMFEYHPSCDAPEFTLHATKARDLFCFKDVAEVGLPDKDGYVVSDECRQLEPHEYRETFLRFDADIDIVCFGLDGSKISAILKPKADGYWISATNTSAELKVAEYFTKVDQLLVPRLKSLDIDNNSEDQHILAQGTFVKHTSCDPFGAIGHYQSATAKRGGWVSLERSHLHHFWDFTAHLSVKLGWTPEIEVDVTITDINQWLTSLNAWKQTFVRNANGPRFGQLPPHQWLKAGSRYVAHHLSEAIADFEEELKSQAPIFEPRVKVEKGPIVSSATYHVAVQYMMNHKAIAQKAAAYMPPTPDARASILAHSRVELHAAMSENLQIGSQRSNQHSFKPFRESLKPLTHTPLDADGEQKMRAVETLLRLNPEKLKLAPSQERSLRWMIRREQQNTEPFTEREMEEELVPQLKLRIVGSAERDVRIHGGVLADDVGYGKTVITLSLIHAQEKFDRGTLLGQLQQRNPNRISLHASLILAPSHLVKQWETEAKKFLTEYKDKERGKGKKVESIPAVVILKTMKDLKEKEKEPWGIKARLKRADIIIVSTALLSDPKYYENLALLAGSLDPPFYYPDGRGTRGNAKGRPFEEWYEKASNWGGDNAGRLLVGPGPNQGTLFRDIENRRLGLGRDQESFLNDFNLRKEALKKKGNRRGAKQLENVQVMGASKKFDKADQMFEEYTHILEAFTFARVVYDEFSYSDPAAALFVKHTKAHAKWVLSATPPTQHLKAVCGIANLVNVHIARPVHSRAGMPRITEGPKFEQTSNAESLIARKFISDKSVIERHQQGEKFLQTFASANPLDADIAGSIGISEKICVARLSQYEEQMYLDQQYELKWYNFNAELLPRQSRERLSQVLKATEWEEADGKMVGAKALVFRASVKPSDPPSSNGDAATKTIQALLKEREATLENALDHLRLIADKAIWLVKRVLGDAKEADKENAKNPALDICSLLSDVWSRDFARFGGTGPWERIYAALTCPLPCKLPTDFTDPGFLDTLMLSRSTAWDKYYVLRDEDVDKISEAEAMELTEDLKRVDVEGRLNMAEMPVLKSNGTKDYIDFRALRPAQGFAANPQDPHHYRNILKAILATRRAHGGQQAAPVSVEDEPDDADQDNDYQPDEEEGADQATGKGKKEKLPTKKVLMGYLRSCGIKFKNSARVAELNDRWKMHQAGTLEPWEYAGHSCVQPQAYPFYHIEKKVRGATFTLTSNQVSDTSIDLLKAMENVERAVKQLELVETTTLTPDDGKHWCVACGVYLPVDELFMVWGCGHVLCGEELDSQVCGPPRGHRCTYECNHEDDPRHVCPSVLKEAVVPLSKVLRSPSSETSPASEKSPASKKSPSSETSPASNEFSTKTQAIIKAIKKVKTGEYVILFAQFDQQIEELKEAMTNGGIAFTEQPSEDPVSEAKKLKDGTMEKVRILKLNSVTAAGTNLQYANHVMFASPLLVDSKDAYDASMKQARGRCVRYGQKKKVHVYHFVMADTIEVDILELRRGEDIVVPVGKVPVDKDSVTVEEGKFVPREEEDVEMTDADADINKEVRVKSILNRQDVWRAMNEKNWLTTVGIEY</sequence>
<evidence type="ECO:0000313" key="2">
    <source>
        <dbReference type="Proteomes" id="UP001497680"/>
    </source>
</evidence>
<dbReference type="Proteomes" id="UP001497680">
    <property type="component" value="Unassembled WGS sequence"/>
</dbReference>
<evidence type="ECO:0000313" key="1">
    <source>
        <dbReference type="EMBL" id="KAI6090493.1"/>
    </source>
</evidence>
<protein>
    <submittedName>
        <fullName evidence="1">Uncharacterized protein</fullName>
    </submittedName>
</protein>
<accession>A0ACC0DCK8</accession>
<organism evidence="1 2">
    <name type="scientific">Hypoxylon rubiginosum</name>
    <dbReference type="NCBI Taxonomy" id="110542"/>
    <lineage>
        <taxon>Eukaryota</taxon>
        <taxon>Fungi</taxon>
        <taxon>Dikarya</taxon>
        <taxon>Ascomycota</taxon>
        <taxon>Pezizomycotina</taxon>
        <taxon>Sordariomycetes</taxon>
        <taxon>Xylariomycetidae</taxon>
        <taxon>Xylariales</taxon>
        <taxon>Hypoxylaceae</taxon>
        <taxon>Hypoxylon</taxon>
    </lineage>
</organism>
<proteinExistence type="predicted"/>
<comment type="caution">
    <text evidence="1">The sequence shown here is derived from an EMBL/GenBank/DDBJ whole genome shotgun (WGS) entry which is preliminary data.</text>
</comment>
<name>A0ACC0DCK8_9PEZI</name>
<gene>
    <name evidence="1" type="ORF">F4821DRAFT_274685</name>
</gene>